<dbReference type="Gene3D" id="3.30.70.270">
    <property type="match status" value="1"/>
</dbReference>
<dbReference type="InterPro" id="IPR001126">
    <property type="entry name" value="UmuC"/>
</dbReference>
<dbReference type="AlphaFoldDB" id="A0A2M7DML2"/>
<dbReference type="InterPro" id="IPR043502">
    <property type="entry name" value="DNA/RNA_pol_sf"/>
</dbReference>
<comment type="caution">
    <text evidence="3">The sequence shown here is derived from an EMBL/GenBank/DDBJ whole genome shotgun (WGS) entry which is preliminary data.</text>
</comment>
<protein>
    <recommendedName>
        <fullName evidence="2">UmuC domain-containing protein</fullName>
    </recommendedName>
</protein>
<accession>A0A2M7DML2</accession>
<dbReference type="GO" id="GO:0003887">
    <property type="term" value="F:DNA-directed DNA polymerase activity"/>
    <property type="evidence" value="ECO:0007669"/>
    <property type="project" value="TreeGrafter"/>
</dbReference>
<evidence type="ECO:0000256" key="1">
    <source>
        <dbReference type="ARBA" id="ARBA00010945"/>
    </source>
</evidence>
<reference evidence="4" key="1">
    <citation type="submission" date="2017-09" db="EMBL/GenBank/DDBJ databases">
        <title>Depth-based differentiation of microbial function through sediment-hosted aquifers and enrichment of novel symbionts in the deep terrestrial subsurface.</title>
        <authorList>
            <person name="Probst A.J."/>
            <person name="Ladd B."/>
            <person name="Jarett J.K."/>
            <person name="Geller-Mcgrath D.E."/>
            <person name="Sieber C.M.K."/>
            <person name="Emerson J.B."/>
            <person name="Anantharaman K."/>
            <person name="Thomas B.C."/>
            <person name="Malmstrom R."/>
            <person name="Stieglmeier M."/>
            <person name="Klingl A."/>
            <person name="Woyke T."/>
            <person name="Ryan C.M."/>
            <person name="Banfield J.F."/>
        </authorList>
    </citation>
    <scope>NUCLEOTIDE SEQUENCE [LARGE SCALE GENOMIC DNA]</scope>
</reference>
<dbReference type="Gene3D" id="1.10.150.20">
    <property type="entry name" value="5' to 3' exonuclease, C-terminal subdomain"/>
    <property type="match status" value="1"/>
</dbReference>
<dbReference type="InterPro" id="IPR050116">
    <property type="entry name" value="DNA_polymerase-Y"/>
</dbReference>
<dbReference type="EMBL" id="PETS01000088">
    <property type="protein sequence ID" value="PIV50996.1"/>
    <property type="molecule type" value="Genomic_DNA"/>
</dbReference>
<sequence>VLIVGTHGESVKDLGYLPTEIQARIKKEAGEWLNSSVGISYTKFLVKFASDIAPKKSILIITKDNLDDCLKGRPLQDAWGINCRLEARLNALGIKNLYDLKKYSPSNIRRALGMYGYYLWANVNGLEIGKVEKGSRAPKSVGHSYCVPKQTKDINYVKSVFYKLTEKTGRRLWALGLEAERMHIALAYLCEGGISRSFKTPDKMFTTEEIFANLEKFLDNIEILMPVRMLAISVSALSPVSSQMAFFNDNLGLKELSRAVDKLNDRYGEYTIVKGKMFNTKDIAKDRIGFRKTISIKN</sequence>
<gene>
    <name evidence="3" type="ORF">COS18_03430</name>
</gene>
<dbReference type="Gene3D" id="3.30.1490.100">
    <property type="entry name" value="DNA polymerase, Y-family, little finger domain"/>
    <property type="match status" value="1"/>
</dbReference>
<dbReference type="SUPFAM" id="SSF56672">
    <property type="entry name" value="DNA/RNA polymerases"/>
    <property type="match status" value="1"/>
</dbReference>
<organism evidence="3 4">
    <name type="scientific">Candidatus Falkowbacteria bacterium CG02_land_8_20_14_3_00_36_14</name>
    <dbReference type="NCBI Taxonomy" id="1974560"/>
    <lineage>
        <taxon>Bacteria</taxon>
        <taxon>Candidatus Falkowiibacteriota</taxon>
    </lineage>
</organism>
<comment type="similarity">
    <text evidence="1">Belongs to the DNA polymerase type-Y family.</text>
</comment>
<dbReference type="InterPro" id="IPR017961">
    <property type="entry name" value="DNA_pol_Y-fam_little_finger"/>
</dbReference>
<proteinExistence type="inferred from homology"/>
<dbReference type="PROSITE" id="PS50173">
    <property type="entry name" value="UMUC"/>
    <property type="match status" value="1"/>
</dbReference>
<dbReference type="SUPFAM" id="SSF100879">
    <property type="entry name" value="Lesion bypass DNA polymerase (Y-family), little finger domain"/>
    <property type="match status" value="1"/>
</dbReference>
<dbReference type="GO" id="GO:0005829">
    <property type="term" value="C:cytosol"/>
    <property type="evidence" value="ECO:0007669"/>
    <property type="project" value="TreeGrafter"/>
</dbReference>
<feature type="domain" description="UmuC" evidence="2">
    <location>
        <begin position="20"/>
        <end position="82"/>
    </location>
</feature>
<feature type="non-terminal residue" evidence="3">
    <location>
        <position position="1"/>
    </location>
</feature>
<dbReference type="PANTHER" id="PTHR11076:SF33">
    <property type="entry name" value="DNA POLYMERASE KAPPA"/>
    <property type="match status" value="1"/>
</dbReference>
<dbReference type="Pfam" id="PF11799">
    <property type="entry name" value="IMS_C"/>
    <property type="match status" value="1"/>
</dbReference>
<evidence type="ECO:0000313" key="4">
    <source>
        <dbReference type="Proteomes" id="UP000228896"/>
    </source>
</evidence>
<dbReference type="GO" id="GO:0009432">
    <property type="term" value="P:SOS response"/>
    <property type="evidence" value="ECO:0007669"/>
    <property type="project" value="TreeGrafter"/>
</dbReference>
<dbReference type="GO" id="GO:0003684">
    <property type="term" value="F:damaged DNA binding"/>
    <property type="evidence" value="ECO:0007669"/>
    <property type="project" value="InterPro"/>
</dbReference>
<dbReference type="PANTHER" id="PTHR11076">
    <property type="entry name" value="DNA REPAIR POLYMERASE UMUC / TRANSFERASE FAMILY MEMBER"/>
    <property type="match status" value="1"/>
</dbReference>
<name>A0A2M7DML2_9BACT</name>
<evidence type="ECO:0000313" key="3">
    <source>
        <dbReference type="EMBL" id="PIV50996.1"/>
    </source>
</evidence>
<dbReference type="InterPro" id="IPR043128">
    <property type="entry name" value="Rev_trsase/Diguanyl_cyclase"/>
</dbReference>
<dbReference type="GO" id="GO:0006281">
    <property type="term" value="P:DNA repair"/>
    <property type="evidence" value="ECO:0007669"/>
    <property type="project" value="InterPro"/>
</dbReference>
<dbReference type="InterPro" id="IPR036775">
    <property type="entry name" value="DNA_pol_Y-fam_lit_finger_sf"/>
</dbReference>
<evidence type="ECO:0000259" key="2">
    <source>
        <dbReference type="PROSITE" id="PS50173"/>
    </source>
</evidence>
<dbReference type="GO" id="GO:0042276">
    <property type="term" value="P:error-prone translesion synthesis"/>
    <property type="evidence" value="ECO:0007669"/>
    <property type="project" value="TreeGrafter"/>
</dbReference>
<dbReference type="Proteomes" id="UP000228896">
    <property type="component" value="Unassembled WGS sequence"/>
</dbReference>